<dbReference type="EMBL" id="FNVB01000002">
    <property type="protein sequence ID" value="SEF88878.1"/>
    <property type="molecule type" value="Genomic_DNA"/>
</dbReference>
<organism evidence="1 4">
    <name type="scientific">Saccharopolyspora kobensis</name>
    <dbReference type="NCBI Taxonomy" id="146035"/>
    <lineage>
        <taxon>Bacteria</taxon>
        <taxon>Bacillati</taxon>
        <taxon>Actinomycetota</taxon>
        <taxon>Actinomycetes</taxon>
        <taxon>Pseudonocardiales</taxon>
        <taxon>Pseudonocardiaceae</taxon>
        <taxon>Saccharopolyspora</taxon>
    </lineage>
</organism>
<accession>A0A1I1KE90</accession>
<dbReference type="CDD" id="cd06990">
    <property type="entry name" value="cupin_DUF861"/>
    <property type="match status" value="1"/>
</dbReference>
<accession>A0A1H5VPL5</accession>
<dbReference type="Proteomes" id="UP000199690">
    <property type="component" value="Unassembled WGS sequence"/>
</dbReference>
<sequence>MTLEVKDLGKPDESRTFEHGELDIVELPGVTVGRTVLHPGWRWSNDVKPIVQTESCQQAHTMYVLSGRLHIVMDDGQESEISTGETGVVSPGHDAWVVGDEDYIAIDWSGAATYAAPPR</sequence>
<protein>
    <recommendedName>
        <fullName evidence="5">Cupin</fullName>
    </recommendedName>
</protein>
<dbReference type="EMBL" id="FOME01000001">
    <property type="protein sequence ID" value="SFC58835.1"/>
    <property type="molecule type" value="Genomic_DNA"/>
</dbReference>
<dbReference type="Proteomes" id="UP000236729">
    <property type="component" value="Unassembled WGS sequence"/>
</dbReference>
<evidence type="ECO:0000313" key="3">
    <source>
        <dbReference type="Proteomes" id="UP000199690"/>
    </source>
</evidence>
<evidence type="ECO:0000313" key="2">
    <source>
        <dbReference type="EMBL" id="SFC58835.1"/>
    </source>
</evidence>
<dbReference type="AlphaFoldDB" id="A0A1H5VPL5"/>
<reference evidence="1" key="1">
    <citation type="submission" date="2016-10" db="EMBL/GenBank/DDBJ databases">
        <authorList>
            <person name="de Groot N.N."/>
        </authorList>
    </citation>
    <scope>NUCLEOTIDE SEQUENCE [LARGE SCALE GENOMIC DNA]</scope>
    <source>
        <strain evidence="1">ATCC 20501</strain>
    </source>
</reference>
<dbReference type="SMR" id="A0A1H5VPL5"/>
<dbReference type="InterPro" id="IPR014710">
    <property type="entry name" value="RmlC-like_jellyroll"/>
</dbReference>
<evidence type="ECO:0008006" key="5">
    <source>
        <dbReference type="Google" id="ProtNLM"/>
    </source>
</evidence>
<name>A0A1H5VPL5_9PSEU</name>
<evidence type="ECO:0000313" key="4">
    <source>
        <dbReference type="Proteomes" id="UP000236729"/>
    </source>
</evidence>
<reference evidence="3 4" key="2">
    <citation type="submission" date="2016-10" db="EMBL/GenBank/DDBJ databases">
        <authorList>
            <person name="Varghese N."/>
            <person name="Submissions S."/>
        </authorList>
    </citation>
    <scope>NUCLEOTIDE SEQUENCE [LARGE SCALE GENOMIC DNA]</scope>
    <source>
        <strain evidence="4">ATCC 20501</strain>
        <strain evidence="2 3">CGMCC 4.3529</strain>
    </source>
</reference>
<dbReference type="RefSeq" id="WP_093346792.1">
    <property type="nucleotide sequence ID" value="NZ_FNVB01000002.1"/>
</dbReference>
<keyword evidence="3" id="KW-1185">Reference proteome</keyword>
<gene>
    <name evidence="1" type="ORF">SAMN02982929_00938</name>
    <name evidence="2" type="ORF">SAMN05216506_1011132</name>
</gene>
<dbReference type="SUPFAM" id="SSF51182">
    <property type="entry name" value="RmlC-like cupins"/>
    <property type="match status" value="1"/>
</dbReference>
<dbReference type="InterPro" id="IPR011051">
    <property type="entry name" value="RmlC_Cupin_sf"/>
</dbReference>
<evidence type="ECO:0000313" key="1">
    <source>
        <dbReference type="EMBL" id="SEF88878.1"/>
    </source>
</evidence>
<dbReference type="Gene3D" id="2.60.120.10">
    <property type="entry name" value="Jelly Rolls"/>
    <property type="match status" value="1"/>
</dbReference>
<proteinExistence type="predicted"/>